<evidence type="ECO:0008006" key="12">
    <source>
        <dbReference type="Google" id="ProtNLM"/>
    </source>
</evidence>
<dbReference type="PANTHER" id="PTHR28264:SF1">
    <property type="entry name" value="CYTOCHROME C OXIDASE SUBUNIT 6C"/>
    <property type="match status" value="1"/>
</dbReference>
<dbReference type="GO" id="GO:0004129">
    <property type="term" value="F:cytochrome-c oxidase activity"/>
    <property type="evidence" value="ECO:0007669"/>
    <property type="project" value="TreeGrafter"/>
</dbReference>
<comment type="subcellular location">
    <subcellularLocation>
        <location evidence="1">Mitochondrion inner membrane</location>
    </subcellularLocation>
</comment>
<dbReference type="AlphaFoldDB" id="A0A2I1GNK8"/>
<dbReference type="PANTHER" id="PTHR28264">
    <property type="entry name" value="CYTOCHROME C OXIDASE SUBUNIT 7A"/>
    <property type="match status" value="1"/>
</dbReference>
<comment type="caution">
    <text evidence="9">The sequence shown here is derived from an EMBL/GenBank/DDBJ whole genome shotgun (WGS) entry which is preliminary data.</text>
</comment>
<evidence type="ECO:0000256" key="7">
    <source>
        <dbReference type="SAM" id="Phobius"/>
    </source>
</evidence>
<evidence type="ECO:0000256" key="4">
    <source>
        <dbReference type="ARBA" id="ARBA00022989"/>
    </source>
</evidence>
<keyword evidence="4 7" id="KW-1133">Transmembrane helix</keyword>
<evidence type="ECO:0000313" key="11">
    <source>
        <dbReference type="Proteomes" id="UP000234323"/>
    </source>
</evidence>
<evidence type="ECO:0000256" key="2">
    <source>
        <dbReference type="ARBA" id="ARBA00022692"/>
    </source>
</evidence>
<sequence length="86" mass="9705">MPIAPITGKLRKTLITDIAIAFGLGIGGGYAYWYGIHVPVDQKRENFYAKLAREKQQKQCMINNNVSMQESIMSKNDTNTISQKQQ</sequence>
<evidence type="ECO:0000313" key="9">
    <source>
        <dbReference type="EMBL" id="PKY48167.1"/>
    </source>
</evidence>
<dbReference type="GO" id="GO:0005743">
    <property type="term" value="C:mitochondrial inner membrane"/>
    <property type="evidence" value="ECO:0007669"/>
    <property type="project" value="UniProtKB-SubCell"/>
</dbReference>
<reference evidence="8 10" key="2">
    <citation type="submission" date="2017-10" db="EMBL/GenBank/DDBJ databases">
        <title>Extensive intraspecific genome diversity in a model arbuscular mycorrhizal fungus.</title>
        <authorList>
            <person name="Chen E.C.H."/>
            <person name="Morin E."/>
            <person name="Baudet D."/>
            <person name="Noel J."/>
            <person name="Ndikumana S."/>
            <person name="Charron P."/>
            <person name="St-Onge C."/>
            <person name="Giorgi J."/>
            <person name="Grigoriev I.V."/>
            <person name="Roux C."/>
            <person name="Martin F.M."/>
            <person name="Corradi N."/>
        </authorList>
    </citation>
    <scope>NUCLEOTIDE SEQUENCE [LARGE SCALE GENOMIC DNA]</scope>
    <source>
        <strain evidence="8 10">C2</strain>
    </source>
</reference>
<dbReference type="GO" id="GO:0006123">
    <property type="term" value="P:mitochondrial electron transport, cytochrome c to oxygen"/>
    <property type="evidence" value="ECO:0007669"/>
    <property type="project" value="TreeGrafter"/>
</dbReference>
<evidence type="ECO:0000256" key="3">
    <source>
        <dbReference type="ARBA" id="ARBA00022792"/>
    </source>
</evidence>
<organism evidence="9 11">
    <name type="scientific">Rhizophagus irregularis</name>
    <dbReference type="NCBI Taxonomy" id="588596"/>
    <lineage>
        <taxon>Eukaryota</taxon>
        <taxon>Fungi</taxon>
        <taxon>Fungi incertae sedis</taxon>
        <taxon>Mucoromycota</taxon>
        <taxon>Glomeromycotina</taxon>
        <taxon>Glomeromycetes</taxon>
        <taxon>Glomerales</taxon>
        <taxon>Glomeraceae</taxon>
        <taxon>Rhizophagus</taxon>
    </lineage>
</organism>
<dbReference type="EMBL" id="LLXL01000384">
    <property type="protein sequence ID" value="PKK73238.1"/>
    <property type="molecule type" value="Genomic_DNA"/>
</dbReference>
<keyword evidence="2 7" id="KW-0812">Transmembrane</keyword>
<evidence type="ECO:0000256" key="5">
    <source>
        <dbReference type="ARBA" id="ARBA00023128"/>
    </source>
</evidence>
<dbReference type="Proteomes" id="UP000234323">
    <property type="component" value="Unassembled WGS sequence"/>
</dbReference>
<feature type="transmembrane region" description="Helical" evidence="7">
    <location>
        <begin position="14"/>
        <end position="34"/>
    </location>
</feature>
<accession>A0A2I1GNK8</accession>
<evidence type="ECO:0000313" key="8">
    <source>
        <dbReference type="EMBL" id="PKK73238.1"/>
    </source>
</evidence>
<protein>
    <recommendedName>
        <fullName evidence="12">Cytochrome c oxidase polypeptide VIIA</fullName>
    </recommendedName>
</protein>
<dbReference type="CDD" id="cd22888">
    <property type="entry name" value="CcO_VIIa_fungal"/>
    <property type="match status" value="1"/>
</dbReference>
<dbReference type="EMBL" id="LLXI01000610">
    <property type="protein sequence ID" value="PKY48167.1"/>
    <property type="molecule type" value="Genomic_DNA"/>
</dbReference>
<name>A0A2I1GNK8_9GLOM</name>
<dbReference type="Proteomes" id="UP000233469">
    <property type="component" value="Unassembled WGS sequence"/>
</dbReference>
<dbReference type="VEuPathDB" id="FungiDB:RhiirA1_468132"/>
<proteinExistence type="predicted"/>
<reference evidence="9 11" key="1">
    <citation type="submission" date="2015-10" db="EMBL/GenBank/DDBJ databases">
        <title>Genome analyses suggest a sexual origin of heterokaryosis in a supposedly ancient asexual fungus.</title>
        <authorList>
            <person name="Ropars J."/>
            <person name="Sedzielewska K."/>
            <person name="Noel J."/>
            <person name="Charron P."/>
            <person name="Farinelli L."/>
            <person name="Marton T."/>
            <person name="Kruger M."/>
            <person name="Pelin A."/>
            <person name="Brachmann A."/>
            <person name="Corradi N."/>
        </authorList>
    </citation>
    <scope>NUCLEOTIDE SEQUENCE [LARGE SCALE GENOMIC DNA]</scope>
    <source>
        <strain evidence="9 11">A4</strain>
        <strain evidence="8 10">C2</strain>
    </source>
</reference>
<gene>
    <name evidence="9" type="ORF">RhiirA4_463669</name>
    <name evidence="8" type="ORF">RhiirC2_776258</name>
</gene>
<keyword evidence="6 7" id="KW-0472">Membrane</keyword>
<keyword evidence="5" id="KW-0496">Mitochondrion</keyword>
<evidence type="ECO:0000313" key="10">
    <source>
        <dbReference type="Proteomes" id="UP000233469"/>
    </source>
</evidence>
<keyword evidence="11" id="KW-1185">Reference proteome</keyword>
<evidence type="ECO:0000256" key="1">
    <source>
        <dbReference type="ARBA" id="ARBA00004273"/>
    </source>
</evidence>
<evidence type="ECO:0000256" key="6">
    <source>
        <dbReference type="ARBA" id="ARBA00023136"/>
    </source>
</evidence>
<keyword evidence="3" id="KW-0999">Mitochondrion inner membrane</keyword>